<keyword evidence="2" id="KW-1003">Cell membrane</keyword>
<feature type="transmembrane region" description="Helical" evidence="6">
    <location>
        <begin position="225"/>
        <end position="244"/>
    </location>
</feature>
<dbReference type="Proteomes" id="UP000321638">
    <property type="component" value="Unassembled WGS sequence"/>
</dbReference>
<feature type="transmembrane region" description="Helical" evidence="6">
    <location>
        <begin position="173"/>
        <end position="191"/>
    </location>
</feature>
<proteinExistence type="predicted"/>
<dbReference type="Pfam" id="PF00892">
    <property type="entry name" value="EamA"/>
    <property type="match status" value="2"/>
</dbReference>
<evidence type="ECO:0000256" key="4">
    <source>
        <dbReference type="ARBA" id="ARBA00022989"/>
    </source>
</evidence>
<evidence type="ECO:0000313" key="9">
    <source>
        <dbReference type="Proteomes" id="UP000321638"/>
    </source>
</evidence>
<feature type="transmembrane region" description="Helical" evidence="6">
    <location>
        <begin position="287"/>
        <end position="309"/>
    </location>
</feature>
<feature type="domain" description="EamA" evidence="7">
    <location>
        <begin position="81"/>
        <end position="213"/>
    </location>
</feature>
<evidence type="ECO:0000256" key="1">
    <source>
        <dbReference type="ARBA" id="ARBA00004651"/>
    </source>
</evidence>
<organism evidence="8 9">
    <name type="scientific">Vineibacter terrae</name>
    <dbReference type="NCBI Taxonomy" id="2586908"/>
    <lineage>
        <taxon>Bacteria</taxon>
        <taxon>Pseudomonadati</taxon>
        <taxon>Pseudomonadota</taxon>
        <taxon>Alphaproteobacteria</taxon>
        <taxon>Hyphomicrobiales</taxon>
        <taxon>Vineibacter</taxon>
    </lineage>
</organism>
<evidence type="ECO:0000256" key="6">
    <source>
        <dbReference type="SAM" id="Phobius"/>
    </source>
</evidence>
<keyword evidence="5 6" id="KW-0472">Membrane</keyword>
<dbReference type="PANTHER" id="PTHR32322">
    <property type="entry name" value="INNER MEMBRANE TRANSPORTER"/>
    <property type="match status" value="1"/>
</dbReference>
<feature type="transmembrane region" description="Helical" evidence="6">
    <location>
        <begin position="198"/>
        <end position="219"/>
    </location>
</feature>
<comment type="subcellular location">
    <subcellularLocation>
        <location evidence="1">Cell membrane</location>
        <topology evidence="1">Multi-pass membrane protein</topology>
    </subcellularLocation>
</comment>
<dbReference type="InterPro" id="IPR050638">
    <property type="entry name" value="AA-Vitamin_Transporters"/>
</dbReference>
<accession>A0A5C8PFV9</accession>
<feature type="transmembrane region" description="Helical" evidence="6">
    <location>
        <begin position="109"/>
        <end position="129"/>
    </location>
</feature>
<evidence type="ECO:0000259" key="7">
    <source>
        <dbReference type="Pfam" id="PF00892"/>
    </source>
</evidence>
<feature type="transmembrane region" description="Helical" evidence="6">
    <location>
        <begin position="316"/>
        <end position="337"/>
    </location>
</feature>
<feature type="domain" description="EamA" evidence="7">
    <location>
        <begin position="225"/>
        <end position="359"/>
    </location>
</feature>
<feature type="transmembrane region" description="Helical" evidence="6">
    <location>
        <begin position="343"/>
        <end position="360"/>
    </location>
</feature>
<dbReference type="GO" id="GO:0005886">
    <property type="term" value="C:plasma membrane"/>
    <property type="evidence" value="ECO:0007669"/>
    <property type="project" value="UniProtKB-SubCell"/>
</dbReference>
<evidence type="ECO:0000256" key="2">
    <source>
        <dbReference type="ARBA" id="ARBA00022475"/>
    </source>
</evidence>
<sequence>MARGALPAARWAPRKSGRRRPLLPACGHGCRRPHAWWPCGCHDGRRRPAPLRSCRRENAAARQAFIPATTMTDRTAPPTRAIALLVLLTLLWGTNWPLFRVALSELSVWSFRTLVVAVSAAALFAVAKLRGESLAVPRRLWWPLLGASIGNLTVWNVATALSVLYLPSGQASILAYTMPLWLAPLSAIFLGQRFTLRMLAAIVLGVTAVVLLMVPNFAVYADAPLGLAAGLVAGLAWAVGTVIVKRTDWGGMGLALTAWQMLLCLPPIVVGFFVLDGAWPQTSALTIAVSLYIALVPMSIGTATWFTLVHLLPAQVAGLSSVSVPVVAVIAGVLLFGEPMGPLQIAALACTVAALWLALIPPRAVAARA</sequence>
<dbReference type="InterPro" id="IPR000620">
    <property type="entry name" value="EamA_dom"/>
</dbReference>
<dbReference type="PANTHER" id="PTHR32322:SF18">
    <property type="entry name" value="S-ADENOSYLMETHIONINE_S-ADENOSYLHOMOCYSTEINE TRANSPORTER"/>
    <property type="match status" value="1"/>
</dbReference>
<feature type="transmembrane region" description="Helical" evidence="6">
    <location>
        <begin position="256"/>
        <end position="275"/>
    </location>
</feature>
<dbReference type="OrthoDB" id="7850605at2"/>
<keyword evidence="9" id="KW-1185">Reference proteome</keyword>
<name>A0A5C8PFV9_9HYPH</name>
<dbReference type="EMBL" id="VDUZ01000036">
    <property type="protein sequence ID" value="TXL72061.1"/>
    <property type="molecule type" value="Genomic_DNA"/>
</dbReference>
<evidence type="ECO:0000256" key="3">
    <source>
        <dbReference type="ARBA" id="ARBA00022692"/>
    </source>
</evidence>
<evidence type="ECO:0000313" key="8">
    <source>
        <dbReference type="EMBL" id="TXL72061.1"/>
    </source>
</evidence>
<feature type="transmembrane region" description="Helical" evidence="6">
    <location>
        <begin position="141"/>
        <end position="167"/>
    </location>
</feature>
<dbReference type="SUPFAM" id="SSF103481">
    <property type="entry name" value="Multidrug resistance efflux transporter EmrE"/>
    <property type="match status" value="2"/>
</dbReference>
<feature type="transmembrane region" description="Helical" evidence="6">
    <location>
        <begin position="81"/>
        <end position="103"/>
    </location>
</feature>
<keyword evidence="4 6" id="KW-1133">Transmembrane helix</keyword>
<dbReference type="InterPro" id="IPR037185">
    <property type="entry name" value="EmrE-like"/>
</dbReference>
<dbReference type="AlphaFoldDB" id="A0A5C8PFV9"/>
<evidence type="ECO:0000256" key="5">
    <source>
        <dbReference type="ARBA" id="ARBA00023136"/>
    </source>
</evidence>
<comment type="caution">
    <text evidence="8">The sequence shown here is derived from an EMBL/GenBank/DDBJ whole genome shotgun (WGS) entry which is preliminary data.</text>
</comment>
<protein>
    <submittedName>
        <fullName evidence="8">DMT family transporter</fullName>
    </submittedName>
</protein>
<gene>
    <name evidence="8" type="ORF">FHP25_26915</name>
</gene>
<keyword evidence="3 6" id="KW-0812">Transmembrane</keyword>
<reference evidence="8 9" key="1">
    <citation type="submission" date="2019-06" db="EMBL/GenBank/DDBJ databases">
        <title>New taxonomy in bacterial strain CC-CFT640, isolated from vineyard.</title>
        <authorList>
            <person name="Lin S.-Y."/>
            <person name="Tsai C.-F."/>
            <person name="Young C.-C."/>
        </authorList>
    </citation>
    <scope>NUCLEOTIDE SEQUENCE [LARGE SCALE GENOMIC DNA]</scope>
    <source>
        <strain evidence="8 9">CC-CFT640</strain>
    </source>
</reference>